<feature type="transmembrane region" description="Helical" evidence="1">
    <location>
        <begin position="33"/>
        <end position="52"/>
    </location>
</feature>
<protein>
    <submittedName>
        <fullName evidence="2">Conjugal transfer protein</fullName>
    </submittedName>
</protein>
<evidence type="ECO:0000313" key="3">
    <source>
        <dbReference type="EMBL" id="ALU31873.1"/>
    </source>
</evidence>
<keyword evidence="1" id="KW-0812">Transmembrane</keyword>
<dbReference type="EMBL" id="CP013694">
    <property type="protein sequence ID" value="ALU29147.1"/>
    <property type="molecule type" value="Genomic_DNA"/>
</dbReference>
<dbReference type="AlphaFoldDB" id="A0A0U3FFQ9"/>
<evidence type="ECO:0000313" key="4">
    <source>
        <dbReference type="Proteomes" id="UP000060043"/>
    </source>
</evidence>
<name>A0A0U3FFQ9_9CREN</name>
<dbReference type="RefSeq" id="WP_011277414.1">
    <property type="nucleotide sequence ID" value="NZ_BHWZ01000001.1"/>
</dbReference>
<reference evidence="4 5" key="1">
    <citation type="submission" date="2015-12" db="EMBL/GenBank/DDBJ databases">
        <title>A stable core within a dynamic pangenome in Sulfolobus acidocaldarius.</title>
        <authorList>
            <person name="Anderson R."/>
            <person name="Kouris A."/>
            <person name="Seward C."/>
            <person name="Campbell K."/>
            <person name="Whitaker R."/>
        </authorList>
    </citation>
    <scope>NUCLEOTIDE SEQUENCE [LARGE SCALE GENOMIC DNA]</scope>
    <source>
        <strain evidence="2 5">GG12-C01-09</strain>
        <strain evidence="3 4">NG05B_CO5_07</strain>
    </source>
</reference>
<keyword evidence="1" id="KW-1133">Transmembrane helix</keyword>
<keyword evidence="1" id="KW-0472">Membrane</keyword>
<dbReference type="EMBL" id="CP013695">
    <property type="protein sequence ID" value="ALU31873.1"/>
    <property type="molecule type" value="Genomic_DNA"/>
</dbReference>
<organism evidence="2 5">
    <name type="scientific">Sulfolobus acidocaldarius</name>
    <dbReference type="NCBI Taxonomy" id="2285"/>
    <lineage>
        <taxon>Archaea</taxon>
        <taxon>Thermoproteota</taxon>
        <taxon>Thermoprotei</taxon>
        <taxon>Sulfolobales</taxon>
        <taxon>Sulfolobaceae</taxon>
        <taxon>Sulfolobus</taxon>
    </lineage>
</organism>
<evidence type="ECO:0000313" key="5">
    <source>
        <dbReference type="Proteomes" id="UP000065473"/>
    </source>
</evidence>
<proteinExistence type="predicted"/>
<dbReference type="Proteomes" id="UP000065473">
    <property type="component" value="Chromosome"/>
</dbReference>
<sequence length="95" mass="10032">MKLLNKIVSAVRKGAIKIATPVLQYRKGNHDGAMGGILAGLAMLGGSIASTFDSSFKSLLGNDASYIGDFLGILGFAALVGGIMEYRRVRSLRRS</sequence>
<feature type="transmembrane region" description="Helical" evidence="1">
    <location>
        <begin position="64"/>
        <end position="84"/>
    </location>
</feature>
<dbReference type="GeneID" id="14551034"/>
<evidence type="ECO:0000256" key="1">
    <source>
        <dbReference type="SAM" id="Phobius"/>
    </source>
</evidence>
<dbReference type="Proteomes" id="UP000060043">
    <property type="component" value="Chromosome"/>
</dbReference>
<dbReference type="OMA" id="KMPVTKY"/>
<accession>A0A0U3FFQ9</accession>
<gene>
    <name evidence="2" type="ORF">ATY89_03800</name>
    <name evidence="3" type="ORF">ATZ20_06825</name>
</gene>
<evidence type="ECO:0000313" key="2">
    <source>
        <dbReference type="EMBL" id="ALU29147.1"/>
    </source>
</evidence>